<evidence type="ECO:0000256" key="10">
    <source>
        <dbReference type="ARBA" id="ARBA00022840"/>
    </source>
</evidence>
<gene>
    <name evidence="18 20" type="primary">uvrA</name>
    <name evidence="20" type="ORF">G7058_04850</name>
</gene>
<keyword evidence="7 18" id="KW-0228">DNA excision</keyword>
<keyword evidence="12 18" id="KW-0238">DNA-binding</keyword>
<evidence type="ECO:0000256" key="16">
    <source>
        <dbReference type="ARBA" id="ARBA00039316"/>
    </source>
</evidence>
<comment type="function">
    <text evidence="18">The UvrABC repair system catalyzes the recognition and processing of DNA lesions. UvrA is an ATPase and a DNA-binding protein. A damage recognition complex composed of 2 UvrA and 2 UvrB subunits scans DNA for abnormalities. When the presence of a lesion has been verified by UvrB, the UvrA molecules dissociate.</text>
</comment>
<dbReference type="GO" id="GO:0008270">
    <property type="term" value="F:zinc ion binding"/>
    <property type="evidence" value="ECO:0007669"/>
    <property type="project" value="UniProtKB-UniRule"/>
</dbReference>
<evidence type="ECO:0000256" key="17">
    <source>
        <dbReference type="ARBA" id="ARBA00042156"/>
    </source>
</evidence>
<dbReference type="PANTHER" id="PTHR43152:SF3">
    <property type="entry name" value="UVRABC SYSTEM PROTEIN A"/>
    <property type="match status" value="1"/>
</dbReference>
<dbReference type="Pfam" id="PF17755">
    <property type="entry name" value="UvrA_DNA-bind"/>
    <property type="match status" value="1"/>
</dbReference>
<evidence type="ECO:0000256" key="8">
    <source>
        <dbReference type="ARBA" id="ARBA00022771"/>
    </source>
</evidence>
<dbReference type="NCBIfam" id="TIGR00630">
    <property type="entry name" value="uvra"/>
    <property type="match status" value="1"/>
</dbReference>
<dbReference type="PROSITE" id="PS50893">
    <property type="entry name" value="ABC_TRANSPORTER_2"/>
    <property type="match status" value="1"/>
</dbReference>
<feature type="zinc finger region" description="C4-type" evidence="18">
    <location>
        <begin position="738"/>
        <end position="764"/>
    </location>
</feature>
<dbReference type="InterPro" id="IPR003439">
    <property type="entry name" value="ABC_transporter-like_ATP-bd"/>
</dbReference>
<dbReference type="EMBL" id="CP049889">
    <property type="protein sequence ID" value="QIK51444.1"/>
    <property type="molecule type" value="Genomic_DNA"/>
</dbReference>
<dbReference type="HAMAP" id="MF_00205">
    <property type="entry name" value="UvrA"/>
    <property type="match status" value="1"/>
</dbReference>
<name>A0A6G7WGR2_9LACT</name>
<dbReference type="FunFam" id="1.20.1580.10:FF:000002">
    <property type="entry name" value="UvrABC system protein A"/>
    <property type="match status" value="1"/>
</dbReference>
<keyword evidence="6 18" id="KW-0227">DNA damage</keyword>
<evidence type="ECO:0000256" key="7">
    <source>
        <dbReference type="ARBA" id="ARBA00022769"/>
    </source>
</evidence>
<evidence type="ECO:0000256" key="5">
    <source>
        <dbReference type="ARBA" id="ARBA00022741"/>
    </source>
</evidence>
<keyword evidence="9 18" id="KW-0862">Zinc</keyword>
<dbReference type="Gene3D" id="3.40.50.300">
    <property type="entry name" value="P-loop containing nucleotide triphosphate hydrolases"/>
    <property type="match status" value="3"/>
</dbReference>
<evidence type="ECO:0000256" key="18">
    <source>
        <dbReference type="HAMAP-Rule" id="MF_00205"/>
    </source>
</evidence>
<evidence type="ECO:0000256" key="9">
    <source>
        <dbReference type="ARBA" id="ARBA00022833"/>
    </source>
</evidence>
<reference evidence="20 21" key="1">
    <citation type="journal article" date="2017" name="Int. J. Syst. Evol. Microbiol.">
        <title>Jeotgalibaca porci sp. nov. and Jeotgalibaca arthritidis sp. nov., isolated from pigs, and emended description of the genus Jeotgalibaca.</title>
        <authorList>
            <person name="Zamora L."/>
            <person name="Perez-Sancho M."/>
            <person name="Dominguez L."/>
            <person name="Fernandez-Garayzabal J.F."/>
            <person name="Vela A.I."/>
        </authorList>
    </citation>
    <scope>NUCLEOTIDE SEQUENCE [LARGE SCALE GENOMIC DNA]</scope>
    <source>
        <strain evidence="20 21">CCUG 69148</strain>
    </source>
</reference>
<keyword evidence="2 18" id="KW-0963">Cytoplasm</keyword>
<dbReference type="FunFam" id="3.40.50.300:FF:000028">
    <property type="entry name" value="UvrABC system protein A"/>
    <property type="match status" value="1"/>
</dbReference>
<dbReference type="GO" id="GO:0016887">
    <property type="term" value="F:ATP hydrolysis activity"/>
    <property type="evidence" value="ECO:0007669"/>
    <property type="project" value="InterPro"/>
</dbReference>
<evidence type="ECO:0000256" key="6">
    <source>
        <dbReference type="ARBA" id="ARBA00022763"/>
    </source>
</evidence>
<dbReference type="InterPro" id="IPR017871">
    <property type="entry name" value="ABC_transporter-like_CS"/>
</dbReference>
<keyword evidence="4 18" id="KW-0677">Repeat</keyword>
<evidence type="ECO:0000256" key="15">
    <source>
        <dbReference type="ARBA" id="ARBA00038000"/>
    </source>
</evidence>
<dbReference type="GeneID" id="94552597"/>
<dbReference type="SUPFAM" id="SSF52540">
    <property type="entry name" value="P-loop containing nucleoside triphosphate hydrolases"/>
    <property type="match status" value="2"/>
</dbReference>
<evidence type="ECO:0000256" key="2">
    <source>
        <dbReference type="ARBA" id="ARBA00022490"/>
    </source>
</evidence>
<feature type="binding site" evidence="18">
    <location>
        <begin position="33"/>
        <end position="40"/>
    </location>
    <ligand>
        <name>ATP</name>
        <dbReference type="ChEBI" id="CHEBI:30616"/>
    </ligand>
</feature>
<dbReference type="Gene3D" id="1.20.1580.10">
    <property type="entry name" value="ABC transporter ATPase like domain"/>
    <property type="match status" value="3"/>
</dbReference>
<dbReference type="NCBIfam" id="NF001503">
    <property type="entry name" value="PRK00349.1"/>
    <property type="match status" value="1"/>
</dbReference>
<dbReference type="GO" id="GO:0005737">
    <property type="term" value="C:cytoplasm"/>
    <property type="evidence" value="ECO:0007669"/>
    <property type="project" value="UniProtKB-SubCell"/>
</dbReference>
<proteinExistence type="inferred from homology"/>
<dbReference type="GO" id="GO:0009381">
    <property type="term" value="F:excinuclease ABC activity"/>
    <property type="evidence" value="ECO:0007669"/>
    <property type="project" value="UniProtKB-UniRule"/>
</dbReference>
<keyword evidence="14 18" id="KW-0742">SOS response</keyword>
<dbReference type="Proteomes" id="UP000501830">
    <property type="component" value="Chromosome"/>
</dbReference>
<keyword evidence="8 18" id="KW-0863">Zinc-finger</keyword>
<evidence type="ECO:0000256" key="3">
    <source>
        <dbReference type="ARBA" id="ARBA00022723"/>
    </source>
</evidence>
<dbReference type="AlphaFoldDB" id="A0A6G7WGR2"/>
<dbReference type="CDD" id="cd03270">
    <property type="entry name" value="ABC_UvrA_I"/>
    <property type="match status" value="1"/>
</dbReference>
<dbReference type="InterPro" id="IPR027417">
    <property type="entry name" value="P-loop_NTPase"/>
</dbReference>
<feature type="binding site" evidence="18">
    <location>
        <begin position="639"/>
        <end position="646"/>
    </location>
    <ligand>
        <name>ATP</name>
        <dbReference type="ChEBI" id="CHEBI:30616"/>
    </ligand>
</feature>
<keyword evidence="3 18" id="KW-0479">Metal-binding</keyword>
<evidence type="ECO:0000256" key="12">
    <source>
        <dbReference type="ARBA" id="ARBA00023125"/>
    </source>
</evidence>
<evidence type="ECO:0000256" key="4">
    <source>
        <dbReference type="ARBA" id="ARBA00022737"/>
    </source>
</evidence>
<dbReference type="PANTHER" id="PTHR43152">
    <property type="entry name" value="UVRABC SYSTEM PROTEIN A"/>
    <property type="match status" value="1"/>
</dbReference>
<dbReference type="GO" id="GO:0005524">
    <property type="term" value="F:ATP binding"/>
    <property type="evidence" value="ECO:0007669"/>
    <property type="project" value="UniProtKB-UniRule"/>
</dbReference>
<dbReference type="Gene3D" id="1.10.8.280">
    <property type="entry name" value="ABC transporter ATPase domain-like"/>
    <property type="match status" value="1"/>
</dbReference>
<protein>
    <recommendedName>
        <fullName evidence="16 18">UvrABC system protein A</fullName>
        <shortName evidence="18">UvrA protein</shortName>
    </recommendedName>
    <alternativeName>
        <fullName evidence="17 18">Excinuclease ABC subunit A</fullName>
    </alternativeName>
</protein>
<dbReference type="InterPro" id="IPR041102">
    <property type="entry name" value="UvrA_inter"/>
</dbReference>
<comment type="subcellular location">
    <subcellularLocation>
        <location evidence="1 18">Cytoplasm</location>
    </subcellularLocation>
</comment>
<keyword evidence="5 18" id="KW-0547">Nucleotide-binding</keyword>
<feature type="zinc finger region" description="C4-type" evidence="18">
    <location>
        <begin position="252"/>
        <end position="279"/>
    </location>
</feature>
<keyword evidence="13 18" id="KW-0234">DNA repair</keyword>
<dbReference type="GO" id="GO:0006289">
    <property type="term" value="P:nucleotide-excision repair"/>
    <property type="evidence" value="ECO:0007669"/>
    <property type="project" value="UniProtKB-UniRule"/>
</dbReference>
<evidence type="ECO:0000256" key="13">
    <source>
        <dbReference type="ARBA" id="ARBA00023204"/>
    </source>
</evidence>
<dbReference type="PROSITE" id="PS00211">
    <property type="entry name" value="ABC_TRANSPORTER_1"/>
    <property type="match status" value="2"/>
</dbReference>
<dbReference type="Gene3D" id="3.30.190.20">
    <property type="match status" value="1"/>
</dbReference>
<dbReference type="Pfam" id="PF17760">
    <property type="entry name" value="UvrA_inter"/>
    <property type="match status" value="1"/>
</dbReference>
<keyword evidence="21" id="KW-1185">Reference proteome</keyword>
<dbReference type="InterPro" id="IPR041552">
    <property type="entry name" value="UvrA_DNA-bd"/>
</dbReference>
<dbReference type="GO" id="GO:0003677">
    <property type="term" value="F:DNA binding"/>
    <property type="evidence" value="ECO:0007669"/>
    <property type="project" value="UniProtKB-UniRule"/>
</dbReference>
<comment type="subunit">
    <text evidence="18">Forms a heterotetramer with UvrB during the search for lesions.</text>
</comment>
<keyword evidence="20" id="KW-0378">Hydrolase</keyword>
<evidence type="ECO:0000313" key="21">
    <source>
        <dbReference type="Proteomes" id="UP000501830"/>
    </source>
</evidence>
<comment type="similarity">
    <text evidence="15 18">Belongs to the ABC transporter superfamily. UvrA family.</text>
</comment>
<evidence type="ECO:0000256" key="1">
    <source>
        <dbReference type="ARBA" id="ARBA00004496"/>
    </source>
</evidence>
<feature type="domain" description="ABC transporter" evidence="19">
    <location>
        <begin position="604"/>
        <end position="935"/>
    </location>
</feature>
<dbReference type="CDD" id="cd03271">
    <property type="entry name" value="ABC_UvrA_II"/>
    <property type="match status" value="1"/>
</dbReference>
<keyword evidence="11 18" id="KW-0267">Excision nuclease</keyword>
<dbReference type="GO" id="GO:0009380">
    <property type="term" value="C:excinuclease repair complex"/>
    <property type="evidence" value="ECO:0007669"/>
    <property type="project" value="InterPro"/>
</dbReference>
<sequence>MAKDQIIVRGARSHNLKNIDVAIPRDQLVVVTGLSGSGKSSLAFDTLYAEGQRRYVESLSAYARQFLGQMEKADVDSIDGLSPAIAIDQKSTSNNPRSTVGTVTEINDYLRLLFARIGHPICPNDGTEISSQSPEQVVNQVMELPERTRMQILAPVVIGKKGQHKKVFESIKKQGYVRVLVDEELYDITDVPELNKNNSHDISIVIDRIVVKDGVRSRVYDSVEAALRLAEGYVIISIIDGEDLLFSEHYACPKCGFTVGEIEPRLFSFNAPYGACSECDGLGSKLEVDVDLVVPDRQLSINDGALAPWNPISSNYYPEMLRQFCQQHDIAMDVPFDDLPAEHQKLVLHGSKGKKFHFYHKNDFGAVRDVNIPFEGVMNNINRRYHESSSDFTRKVMREYMTELACQKCHGARLNEQALAVKVGNENIAEVTQYSIDSAIDFFEKLELEGAEKEIATPILREIKSRLTFLRNVGLKYLTLSRIAGSLSGGEAQRIRLATQIGSNLSGVLYILDEPSIGLHQRDNDLLIESMKSMRDLGNTLIVVEHDEETMMQADYLIDIGPGAGEFGGEIVAAGKPTEVMKVKESITGQYLAGTAFIPVPTERRSEDRGAILIEGAQENNLKNVDASIPIGKFVAVTGVSGSGKSSLVNRVLKPALSRELTRTKEKPGKFKRISGYSDLEKVINIDQSPIGRTPRSNPATYTSVFDDVRALFASTNEAKMRGYSKGRFSFNVKGGRCEACRGDGILKIEMHFLPDIYVPCEVCHGRRYNSETLEVKYKGKNISEVLDMTIDEALIYFEAVPKIKRKLQTIVDVGLGYVTLGQPATTLSGGEAQRMKLASELQRVSTGKTLYILDEPTTGLHTHDIAKLLEVLQRLVDQGNTVLVIEHNLDVVKTADYIIDMGPEGGVGGGTVIATGTPEEVAEVPESHTGVYLKKVLARDNAR</sequence>
<evidence type="ECO:0000313" key="20">
    <source>
        <dbReference type="EMBL" id="QIK51444.1"/>
    </source>
</evidence>
<evidence type="ECO:0000256" key="14">
    <source>
        <dbReference type="ARBA" id="ARBA00023236"/>
    </source>
</evidence>
<evidence type="ECO:0000256" key="11">
    <source>
        <dbReference type="ARBA" id="ARBA00022881"/>
    </source>
</evidence>
<dbReference type="RefSeq" id="WP_166062500.1">
    <property type="nucleotide sequence ID" value="NZ_CP049889.1"/>
</dbReference>
<dbReference type="InterPro" id="IPR004602">
    <property type="entry name" value="UvrA"/>
</dbReference>
<dbReference type="KEGG" id="jpo:G7058_04850"/>
<accession>A0A6G7WGR2</accession>
<dbReference type="GO" id="GO:0009432">
    <property type="term" value="P:SOS response"/>
    <property type="evidence" value="ECO:0007669"/>
    <property type="project" value="UniProtKB-UniRule"/>
</dbReference>
<evidence type="ECO:0000259" key="19">
    <source>
        <dbReference type="PROSITE" id="PS50893"/>
    </source>
</evidence>
<keyword evidence="10 18" id="KW-0067">ATP-binding</keyword>
<organism evidence="20 21">
    <name type="scientific">Jeotgalibaca porci</name>
    <dbReference type="NCBI Taxonomy" id="1868793"/>
    <lineage>
        <taxon>Bacteria</taxon>
        <taxon>Bacillati</taxon>
        <taxon>Bacillota</taxon>
        <taxon>Bacilli</taxon>
        <taxon>Lactobacillales</taxon>
        <taxon>Carnobacteriaceae</taxon>
        <taxon>Jeotgalibaca</taxon>
    </lineage>
</organism>